<organism evidence="1 2">
    <name type="scientific">Chitinophaga ginsengisoli</name>
    <dbReference type="NCBI Taxonomy" id="363837"/>
    <lineage>
        <taxon>Bacteria</taxon>
        <taxon>Pseudomonadati</taxon>
        <taxon>Bacteroidota</taxon>
        <taxon>Chitinophagia</taxon>
        <taxon>Chitinophagales</taxon>
        <taxon>Chitinophagaceae</taxon>
        <taxon>Chitinophaga</taxon>
    </lineage>
</organism>
<name>A0A2P8G2E5_9BACT</name>
<evidence type="ECO:0000313" key="1">
    <source>
        <dbReference type="EMBL" id="PSL28127.1"/>
    </source>
</evidence>
<dbReference type="OrthoDB" id="1163083at2"/>
<proteinExistence type="predicted"/>
<comment type="caution">
    <text evidence="1">The sequence shown here is derived from an EMBL/GenBank/DDBJ whole genome shotgun (WGS) entry which is preliminary data.</text>
</comment>
<dbReference type="SUPFAM" id="SSF54427">
    <property type="entry name" value="NTF2-like"/>
    <property type="match status" value="1"/>
</dbReference>
<accession>A0A2P8G2E5</accession>
<reference evidence="1 2" key="1">
    <citation type="submission" date="2018-03" db="EMBL/GenBank/DDBJ databases">
        <title>Genomic Encyclopedia of Archaeal and Bacterial Type Strains, Phase II (KMG-II): from individual species to whole genera.</title>
        <authorList>
            <person name="Goeker M."/>
        </authorList>
    </citation>
    <scope>NUCLEOTIDE SEQUENCE [LARGE SCALE GENOMIC DNA]</scope>
    <source>
        <strain evidence="1 2">DSM 18107</strain>
    </source>
</reference>
<dbReference type="Gene3D" id="3.10.450.50">
    <property type="match status" value="1"/>
</dbReference>
<evidence type="ECO:0000313" key="2">
    <source>
        <dbReference type="Proteomes" id="UP000240978"/>
    </source>
</evidence>
<evidence type="ECO:0008006" key="3">
    <source>
        <dbReference type="Google" id="ProtNLM"/>
    </source>
</evidence>
<dbReference type="Proteomes" id="UP000240978">
    <property type="component" value="Unassembled WGS sequence"/>
</dbReference>
<protein>
    <recommendedName>
        <fullName evidence="3">SnoaL-like protein</fullName>
    </recommendedName>
</protein>
<sequence length="136" mass="15686">MTKHPFRQFRESTTATLEGLKELLSEDVVFSSPIFSKEVKGRDLVARIMFTSSKVRNGHFTHEFKEGAETVLIWEGQIDSHKLVSFELIRDNDEGKINYRSVAFKPLPVAELFRNAMYEQLKDVVAADMWVLQPTH</sequence>
<keyword evidence="2" id="KW-1185">Reference proteome</keyword>
<dbReference type="EMBL" id="PYGK01000008">
    <property type="protein sequence ID" value="PSL28127.1"/>
    <property type="molecule type" value="Genomic_DNA"/>
</dbReference>
<dbReference type="RefSeq" id="WP_106603600.1">
    <property type="nucleotide sequence ID" value="NZ_PYGK01000008.1"/>
</dbReference>
<dbReference type="InterPro" id="IPR032710">
    <property type="entry name" value="NTF2-like_dom_sf"/>
</dbReference>
<gene>
    <name evidence="1" type="ORF">CLV42_10846</name>
</gene>
<dbReference type="AlphaFoldDB" id="A0A2P8G2E5"/>